<dbReference type="KEGG" id="tot:TOT_020000887"/>
<feature type="compositionally biased region" description="Low complexity" evidence="1">
    <location>
        <begin position="1193"/>
        <end position="1206"/>
    </location>
</feature>
<dbReference type="RefSeq" id="XP_009690934.1">
    <property type="nucleotide sequence ID" value="XM_009692639.1"/>
</dbReference>
<feature type="compositionally biased region" description="Polar residues" evidence="1">
    <location>
        <begin position="861"/>
        <end position="876"/>
    </location>
</feature>
<dbReference type="VEuPathDB" id="PiroplasmaDB:TOT_020000887"/>
<accession>J4C8E2</accession>
<protein>
    <submittedName>
        <fullName evidence="2">Uncharacterized protein</fullName>
    </submittedName>
</protein>
<dbReference type="OrthoDB" id="10689411at2759"/>
<feature type="compositionally biased region" description="Low complexity" evidence="1">
    <location>
        <begin position="100"/>
        <end position="114"/>
    </location>
</feature>
<dbReference type="GeneID" id="20715000"/>
<proteinExistence type="predicted"/>
<feature type="compositionally biased region" description="Low complexity" evidence="1">
    <location>
        <begin position="845"/>
        <end position="860"/>
    </location>
</feature>
<feature type="region of interest" description="Disordered" evidence="1">
    <location>
        <begin position="97"/>
        <end position="117"/>
    </location>
</feature>
<dbReference type="eggNOG" id="ENOG502S86I">
    <property type="taxonomic scope" value="Eukaryota"/>
</dbReference>
<reference evidence="2 3" key="1">
    <citation type="journal article" date="2012" name="MBio">
        <title>Comparative genome analysis of three eukaryotic parasites with differing abilities to transform leukocytes reveals key mediators of Theileria-induced leukocyte transformation.</title>
        <authorList>
            <person name="Hayashida K."/>
            <person name="Hara Y."/>
            <person name="Abe T."/>
            <person name="Yamasaki C."/>
            <person name="Toyoda A."/>
            <person name="Kosuge T."/>
            <person name="Suzuki Y."/>
            <person name="Sato Y."/>
            <person name="Kawashima S."/>
            <person name="Katayama T."/>
            <person name="Wakaguri H."/>
            <person name="Inoue N."/>
            <person name="Homma K."/>
            <person name="Tada-Umezaki M."/>
            <person name="Yagi Y."/>
            <person name="Fujii Y."/>
            <person name="Habara T."/>
            <person name="Kanehisa M."/>
            <person name="Watanabe H."/>
            <person name="Ito K."/>
            <person name="Gojobori T."/>
            <person name="Sugawara H."/>
            <person name="Imanishi T."/>
            <person name="Weir W."/>
            <person name="Gardner M."/>
            <person name="Pain A."/>
            <person name="Shiels B."/>
            <person name="Hattori M."/>
            <person name="Nene V."/>
            <person name="Sugimoto C."/>
        </authorList>
    </citation>
    <scope>NUCLEOTIDE SEQUENCE [LARGE SCALE GENOMIC DNA]</scope>
    <source>
        <strain evidence="2 3">Shintoku</strain>
    </source>
</reference>
<keyword evidence="3" id="KW-1185">Reference proteome</keyword>
<evidence type="ECO:0000313" key="3">
    <source>
        <dbReference type="Proteomes" id="UP000003786"/>
    </source>
</evidence>
<feature type="region of interest" description="Disordered" evidence="1">
    <location>
        <begin position="695"/>
        <end position="716"/>
    </location>
</feature>
<feature type="region of interest" description="Disordered" evidence="1">
    <location>
        <begin position="581"/>
        <end position="610"/>
    </location>
</feature>
<dbReference type="STRING" id="869250.J4C8E2"/>
<dbReference type="AlphaFoldDB" id="J4C8E2"/>
<feature type="compositionally biased region" description="Polar residues" evidence="1">
    <location>
        <begin position="799"/>
        <end position="808"/>
    </location>
</feature>
<dbReference type="EMBL" id="AP011947">
    <property type="protein sequence ID" value="BAM40633.1"/>
    <property type="molecule type" value="Genomic_DNA"/>
</dbReference>
<evidence type="ECO:0000256" key="1">
    <source>
        <dbReference type="SAM" id="MobiDB-lite"/>
    </source>
</evidence>
<sequence length="1243" mass="128043">MDAPVEFAKLEDVQGLKFQHALVVPSSSYEHGGLEGTLSSLVVGKYNVLIQYGGPVAKFYHLQRVIDEKGVSEGNLLMTLDVGARIVSMASGSATSRADNNYGNNGNMNRNRGGSVDKEDNRMWYRVTSENETLMLFVVDAAGTMALINVGTGEAMFETKLIGQGPHHNGIGVSHGSQDRVRLVGNVDNKRVLIVTRSDKMYLVDLSADGSNGADRNRVSQLTIKNARDGSDDTLSETLNGDYDVVGCHIVNDRVLLGIIVPFYDDNLVLICSLGVERSGSRELVPLGYCYNEFFFTSAEDDRFDGESGEEEILIAFKHVEKWDLFIAYSNRSTTTVLITSNSRLREGATTADTAGEGGSGPEYNALLMAEGYALGSNEFENHVLDLFVYANYKNEIYRNDSLEDTPTLKDPVVVGLATNSGEVLMFYVDRHVLGADNKEEEILCGLYNKERDVSISRSGSSTSSGGDSDVAKGDVQKFLAQYYKEGFLEYREDKRQFKLHEALCNSLEYFNASLEQVLDAEYDAGDGSPIRVSNSIKGGYNVDCKLDKLKDYNLIIKKLLNIQQDLANALYKISAPGSPVDANEGGTSGSETPLPRTADLNGNANDKDSGKELMDKMYNLLDNLELQSMESVSAENLKEVESSLTYINASLNSLYRRFDGLENKLLDVHNQMVFNEIGGGDASKTLLPKYREQLPEPSPTDSPAKAVVGGVSSAGRSSSSLVERKLDRLVDDIVRLYNRPLLDLTSELGNLRLRSGALGAQGGALGEGPSGLRGGAKLKYNNYDVLFKGSGGTVNLPSGSAAEQSAPRSLFPGSRVAPSESDRSATLTSGGQGKEKALGRGKVAGTSSATTATGAFASGPSKTFSAPTAAGSHTNTGVGAGVGIGTGVDKGDGGKTTVPSIFGTSVLDSSLTGASAIPGCSASAAVGASAPGGAGGEAGKVKFGQTASLLSGYNLVPSSLETPNAGGAASGGIGGSANAGSEPSGTSAFAGFNTNKSLLDIALNSSQGACTAANTLGGAFPATAGFSATGATGTTGALGATGVVGGFVGAGVSAGALGSSFFNSSGNAGTGAGSLGPSSSLLAPGSPSAFRSGTSSPFGGNDGSSGWFSSLSGSVSRGSFTGAGNFAANSFTASSSLFGSSPTSDNSSLFSQGAGSAGTVSSSSIFGSSSGNLFGGPAYSSGLSIFSTSAGSVSASSTSNSTVGGRSVFGTGPPAGTSAPNPVGASLSGDLWGTSRRSNPLD</sequence>
<feature type="region of interest" description="Disordered" evidence="1">
    <location>
        <begin position="1193"/>
        <end position="1243"/>
    </location>
</feature>
<name>J4C8E2_THEOR</name>
<organism evidence="2 3">
    <name type="scientific">Theileria orientalis strain Shintoku</name>
    <dbReference type="NCBI Taxonomy" id="869250"/>
    <lineage>
        <taxon>Eukaryota</taxon>
        <taxon>Sar</taxon>
        <taxon>Alveolata</taxon>
        <taxon>Apicomplexa</taxon>
        <taxon>Aconoidasida</taxon>
        <taxon>Piroplasmida</taxon>
        <taxon>Theileriidae</taxon>
        <taxon>Theileria</taxon>
    </lineage>
</organism>
<gene>
    <name evidence="2" type="ORF">TOT_020000887</name>
</gene>
<dbReference type="Proteomes" id="UP000003786">
    <property type="component" value="Chromosome 2"/>
</dbReference>
<feature type="region of interest" description="Disordered" evidence="1">
    <location>
        <begin position="799"/>
        <end position="880"/>
    </location>
</feature>
<feature type="compositionally biased region" description="Low complexity" evidence="1">
    <location>
        <begin position="703"/>
        <end position="716"/>
    </location>
</feature>
<evidence type="ECO:0000313" key="2">
    <source>
        <dbReference type="EMBL" id="BAM40633.1"/>
    </source>
</evidence>